<evidence type="ECO:0000313" key="5">
    <source>
        <dbReference type="Proteomes" id="UP001596233"/>
    </source>
</evidence>
<keyword evidence="4" id="KW-0378">Hydrolase</keyword>
<dbReference type="Gene3D" id="3.90.850.10">
    <property type="entry name" value="Fumarylacetoacetase-like, C-terminal domain"/>
    <property type="match status" value="1"/>
</dbReference>
<dbReference type="EMBL" id="JBHSTE010000010">
    <property type="protein sequence ID" value="MFC6335112.1"/>
    <property type="molecule type" value="Genomic_DNA"/>
</dbReference>
<keyword evidence="5" id="KW-1185">Reference proteome</keyword>
<sequence>MKLLSYYQDSKQTLGVLLEQGVLDVNKAARNVLPEPDAQLAVTIEQAVYGGVEALKQLQAYISANYEQLAADPELWLDEKQLAYGPCVPAPSKIICVGTNYRKHAEESNMPIPTIPILFNKFPNTIAAHQESIPLPFNSSQVDYEAELGIVIGQEAKRVLKEEALDYVLGYCNVNDLSARELQFRTHQWLLGKNCDKFSPVGPYLVSADEVGDPNNLTIRCLVNGELRQHSSTSDMVFDCREIISYISQHMTLVPGDLILTGTPEGVVFNGFDGKECHRKPHLEWLKDGDVVTIEIEKLGSLTNRMIKEQ</sequence>
<accession>A0ABW1V8V3</accession>
<dbReference type="GO" id="GO:0016787">
    <property type="term" value="F:hydrolase activity"/>
    <property type="evidence" value="ECO:0007669"/>
    <property type="project" value="UniProtKB-KW"/>
</dbReference>
<evidence type="ECO:0000313" key="4">
    <source>
        <dbReference type="EMBL" id="MFC6335112.1"/>
    </source>
</evidence>
<dbReference type="InterPro" id="IPR036663">
    <property type="entry name" value="Fumarylacetoacetase_C_sf"/>
</dbReference>
<dbReference type="Pfam" id="PF01557">
    <property type="entry name" value="FAA_hydrolase"/>
    <property type="match status" value="1"/>
</dbReference>
<dbReference type="PANTHER" id="PTHR42796:SF4">
    <property type="entry name" value="FUMARYLACETOACETATE HYDROLASE DOMAIN-CONTAINING PROTEIN 2A"/>
    <property type="match status" value="1"/>
</dbReference>
<dbReference type="InterPro" id="IPR051121">
    <property type="entry name" value="FAH"/>
</dbReference>
<protein>
    <submittedName>
        <fullName evidence="4">Fumarylacetoacetate hydrolase family protein</fullName>
    </submittedName>
</protein>
<dbReference type="PANTHER" id="PTHR42796">
    <property type="entry name" value="FUMARYLACETOACETATE HYDROLASE DOMAIN-CONTAINING PROTEIN 2A-RELATED"/>
    <property type="match status" value="1"/>
</dbReference>
<dbReference type="InterPro" id="IPR011234">
    <property type="entry name" value="Fumarylacetoacetase-like_C"/>
</dbReference>
<comment type="caution">
    <text evidence="4">The sequence shown here is derived from an EMBL/GenBank/DDBJ whole genome shotgun (WGS) entry which is preliminary data.</text>
</comment>
<proteinExistence type="inferred from homology"/>
<evidence type="ECO:0000256" key="1">
    <source>
        <dbReference type="ARBA" id="ARBA00010211"/>
    </source>
</evidence>
<dbReference type="Proteomes" id="UP001596233">
    <property type="component" value="Unassembled WGS sequence"/>
</dbReference>
<evidence type="ECO:0000259" key="3">
    <source>
        <dbReference type="Pfam" id="PF01557"/>
    </source>
</evidence>
<keyword evidence="2" id="KW-0479">Metal-binding</keyword>
<dbReference type="RefSeq" id="WP_379238321.1">
    <property type="nucleotide sequence ID" value="NZ_JBHSTE010000010.1"/>
</dbReference>
<gene>
    <name evidence="4" type="ORF">ACFP56_20975</name>
</gene>
<name>A0ABW1V8V3_9BACL</name>
<organism evidence="4 5">
    <name type="scientific">Paenibacillus septentrionalis</name>
    <dbReference type="NCBI Taxonomy" id="429342"/>
    <lineage>
        <taxon>Bacteria</taxon>
        <taxon>Bacillati</taxon>
        <taxon>Bacillota</taxon>
        <taxon>Bacilli</taxon>
        <taxon>Bacillales</taxon>
        <taxon>Paenibacillaceae</taxon>
        <taxon>Paenibacillus</taxon>
    </lineage>
</organism>
<comment type="similarity">
    <text evidence="1">Belongs to the FAH family.</text>
</comment>
<reference evidence="5" key="1">
    <citation type="journal article" date="2019" name="Int. J. Syst. Evol. Microbiol.">
        <title>The Global Catalogue of Microorganisms (GCM) 10K type strain sequencing project: providing services to taxonomists for standard genome sequencing and annotation.</title>
        <authorList>
            <consortium name="The Broad Institute Genomics Platform"/>
            <consortium name="The Broad Institute Genome Sequencing Center for Infectious Disease"/>
            <person name="Wu L."/>
            <person name="Ma J."/>
        </authorList>
    </citation>
    <scope>NUCLEOTIDE SEQUENCE [LARGE SCALE GENOMIC DNA]</scope>
    <source>
        <strain evidence="5">PCU 280</strain>
    </source>
</reference>
<evidence type="ECO:0000256" key="2">
    <source>
        <dbReference type="ARBA" id="ARBA00022723"/>
    </source>
</evidence>
<dbReference type="SUPFAM" id="SSF56529">
    <property type="entry name" value="FAH"/>
    <property type="match status" value="1"/>
</dbReference>
<feature type="domain" description="Fumarylacetoacetase-like C-terminal" evidence="3">
    <location>
        <begin position="93"/>
        <end position="306"/>
    </location>
</feature>